<dbReference type="RefSeq" id="WP_215917502.1">
    <property type="nucleotide sequence ID" value="NZ_JAHKNI010000004.1"/>
</dbReference>
<evidence type="ECO:0000313" key="3">
    <source>
        <dbReference type="Proteomes" id="UP000733379"/>
    </source>
</evidence>
<evidence type="ECO:0000313" key="1">
    <source>
        <dbReference type="EMBL" id="MBU3062586.1"/>
    </source>
</evidence>
<dbReference type="PANTHER" id="PTHR34704:SF2">
    <property type="entry name" value="ATPASE"/>
    <property type="match status" value="1"/>
</dbReference>
<dbReference type="Proteomes" id="UP000733379">
    <property type="component" value="Unassembled WGS sequence"/>
</dbReference>
<organism evidence="1 3">
    <name type="scientific">Nocardia albiluteola</name>
    <dbReference type="NCBI Taxonomy" id="2842303"/>
    <lineage>
        <taxon>Bacteria</taxon>
        <taxon>Bacillati</taxon>
        <taxon>Actinomycetota</taxon>
        <taxon>Actinomycetes</taxon>
        <taxon>Mycobacteriales</taxon>
        <taxon>Nocardiaceae</taxon>
        <taxon>Nocardia</taxon>
    </lineage>
</organism>
<comment type="caution">
    <text evidence="1">The sequence shown here is derived from an EMBL/GenBank/DDBJ whole genome shotgun (WGS) entry which is preliminary data.</text>
</comment>
<accession>A0ABS6AWZ4</accession>
<dbReference type="InterPro" id="IPR036390">
    <property type="entry name" value="WH_DNA-bd_sf"/>
</dbReference>
<dbReference type="CDD" id="cd00090">
    <property type="entry name" value="HTH_ARSR"/>
    <property type="match status" value="1"/>
</dbReference>
<dbReference type="SUPFAM" id="SSF46785">
    <property type="entry name" value="Winged helix' DNA-binding domain"/>
    <property type="match status" value="1"/>
</dbReference>
<protein>
    <submittedName>
        <fullName evidence="1">ATP-binding protein</fullName>
    </submittedName>
</protein>
<dbReference type="Gene3D" id="3.40.50.300">
    <property type="entry name" value="P-loop containing nucleotide triphosphate hydrolases"/>
    <property type="match status" value="1"/>
</dbReference>
<reference evidence="1 3" key="1">
    <citation type="submission" date="2021-06" db="EMBL/GenBank/DDBJ databases">
        <title>Actinomycetes sequencing.</title>
        <authorList>
            <person name="Shan Q."/>
        </authorList>
    </citation>
    <scope>NUCLEOTIDE SEQUENCE [LARGE SCALE GENOMIC DNA]</scope>
    <source>
        <strain evidence="1 3">NEAU-G5</strain>
    </source>
</reference>
<proteinExistence type="predicted"/>
<dbReference type="GO" id="GO:0005524">
    <property type="term" value="F:ATP binding"/>
    <property type="evidence" value="ECO:0007669"/>
    <property type="project" value="UniProtKB-KW"/>
</dbReference>
<dbReference type="Gene3D" id="1.10.10.10">
    <property type="entry name" value="Winged helix-like DNA-binding domain superfamily/Winged helix DNA-binding domain"/>
    <property type="match status" value="1"/>
</dbReference>
<dbReference type="InterPro" id="IPR011991">
    <property type="entry name" value="ArsR-like_HTH"/>
</dbReference>
<keyword evidence="1" id="KW-0067">ATP-binding</keyword>
<name>A0ABS6AWZ4_9NOCA</name>
<gene>
    <name evidence="1" type="ORF">KO481_13765</name>
    <name evidence="2" type="ORF">KO481_29145</name>
</gene>
<dbReference type="InterPro" id="IPR027417">
    <property type="entry name" value="P-loop_NTPase"/>
</dbReference>
<dbReference type="PANTHER" id="PTHR34704">
    <property type="entry name" value="ATPASE"/>
    <property type="match status" value="1"/>
</dbReference>
<dbReference type="InterPro" id="IPR036388">
    <property type="entry name" value="WH-like_DNA-bd_sf"/>
</dbReference>
<dbReference type="EMBL" id="JAHKNI010000011">
    <property type="protein sequence ID" value="MBU3065580.1"/>
    <property type="molecule type" value="Genomic_DNA"/>
</dbReference>
<keyword evidence="3" id="KW-1185">Reference proteome</keyword>
<keyword evidence="1" id="KW-0547">Nucleotide-binding</keyword>
<evidence type="ECO:0000313" key="2">
    <source>
        <dbReference type="EMBL" id="MBU3065580.1"/>
    </source>
</evidence>
<dbReference type="SUPFAM" id="SSF52540">
    <property type="entry name" value="P-loop containing nucleoside triphosphate hydrolases"/>
    <property type="match status" value="1"/>
</dbReference>
<dbReference type="EMBL" id="JAHKNI010000004">
    <property type="protein sequence ID" value="MBU3062586.1"/>
    <property type="molecule type" value="Genomic_DNA"/>
</dbReference>
<sequence length="490" mass="53947">MDKPADMFDRDFEWGALGRFVTDTQPDATLGVVSGRRRQGKTYLLRAACQATGGFYFGATESTDAESLRLIGSALTQYLNAPLPVQPTDWFQVVDALLLLGREQPLPVVIDEFPYLAKANPALPSIIQQALAPLRRERTSSRTRLLLCGSAMSFMGKLLAGAAPLRGRAGLELVVRPLDHIQAAKFWRVEDPQLAFRLNAVVGGTPAYRREFVRDDAPKDMADFDDWVIRTVLNPESPLFREARYLLADETDIRDLGLYHAVLAAVAQGNTTRGGIASYIGRPAADISHPLNVLEDAGFLAHEDDMFRGNRTYYRIAEPLITFYYSVMRPVWSRLEAPGSAGRVWPTRQRQFSANALGPRFEQICREWALLHADSETFAELPVKVGGGVINDSANKIGREVDVVVVGAADTGKPPLLSLGECKLQEVMGIGHLERLRNIRKLVVEAGHYDTTSTGLACYSGAGFTDELRQAAAESGDVLLIGLDDIYRQI</sequence>